<dbReference type="OrthoDB" id="7772923at2759"/>
<dbReference type="PANTHER" id="PTHR43844">
    <property type="entry name" value="METHIONINE SYNTHASE"/>
    <property type="match status" value="1"/>
</dbReference>
<dbReference type="Gene3D" id="3.20.20.210">
    <property type="match status" value="1"/>
</dbReference>
<dbReference type="InParanoid" id="A0A0D1DV78"/>
<dbReference type="STRING" id="237631.A0A0D1DV78"/>
<dbReference type="VEuPathDB" id="FungiDB:UMAG_04134"/>
<reference evidence="2 3" key="1">
    <citation type="journal article" date="2006" name="Nature">
        <title>Insights from the genome of the biotrophic fungal plant pathogen Ustilago maydis.</title>
        <authorList>
            <person name="Kamper J."/>
            <person name="Kahmann R."/>
            <person name="Bolker M."/>
            <person name="Ma L.J."/>
            <person name="Brefort T."/>
            <person name="Saville B.J."/>
            <person name="Banuett F."/>
            <person name="Kronstad J.W."/>
            <person name="Gold S.E."/>
            <person name="Muller O."/>
            <person name="Perlin M.H."/>
            <person name="Wosten H.A."/>
            <person name="de Vries R."/>
            <person name="Ruiz-Herrera J."/>
            <person name="Reynaga-Pena C.G."/>
            <person name="Snetselaar K."/>
            <person name="McCann M."/>
            <person name="Perez-Martin J."/>
            <person name="Feldbrugge M."/>
            <person name="Basse C.W."/>
            <person name="Steinberg G."/>
            <person name="Ibeas J.I."/>
            <person name="Holloman W."/>
            <person name="Guzman P."/>
            <person name="Farman M."/>
            <person name="Stajich J.E."/>
            <person name="Sentandreu R."/>
            <person name="Gonzalez-Prieto J.M."/>
            <person name="Kennell J.C."/>
            <person name="Molina L."/>
            <person name="Schirawski J."/>
            <person name="Mendoza-Mendoza A."/>
            <person name="Greilinger D."/>
            <person name="Munch K."/>
            <person name="Rossel N."/>
            <person name="Scherer M."/>
            <person name="Vranes M."/>
            <person name="Ladendorf O."/>
            <person name="Vincon V."/>
            <person name="Fuchs U."/>
            <person name="Sandrock B."/>
            <person name="Meng S."/>
            <person name="Ho E.C."/>
            <person name="Cahill M.J."/>
            <person name="Boyce K.J."/>
            <person name="Klose J."/>
            <person name="Klosterman S.J."/>
            <person name="Deelstra H.J."/>
            <person name="Ortiz-Castellanos L."/>
            <person name="Li W."/>
            <person name="Sanchez-Alonso P."/>
            <person name="Schreier P.H."/>
            <person name="Hauser-Hahn I."/>
            <person name="Vaupel M."/>
            <person name="Koopmann E."/>
            <person name="Friedrich G."/>
            <person name="Voss H."/>
            <person name="Schluter T."/>
            <person name="Margolis J."/>
            <person name="Platt D."/>
            <person name="Swimmer C."/>
            <person name="Gnirke A."/>
            <person name="Chen F."/>
            <person name="Vysotskaia V."/>
            <person name="Mannhaupt G."/>
            <person name="Guldener U."/>
            <person name="Munsterkotter M."/>
            <person name="Haase D."/>
            <person name="Oesterheld M."/>
            <person name="Mewes H.W."/>
            <person name="Mauceli E.W."/>
            <person name="DeCaprio D."/>
            <person name="Wade C.M."/>
            <person name="Butler J."/>
            <person name="Young S."/>
            <person name="Jaffe D.B."/>
            <person name="Calvo S."/>
            <person name="Nusbaum C."/>
            <person name="Galagan J."/>
            <person name="Birren B.W."/>
        </authorList>
    </citation>
    <scope>NUCLEOTIDE SEQUENCE [LARGE SCALE GENOMIC DNA]</scope>
    <source>
        <strain evidence="3">DSM 14603 / FGSC 9021 / UM521</strain>
    </source>
</reference>
<sequence>MSSSLSSSAALPTGDAPSSLVVNPPFRHAHVGSFLRPASIHAARADFAAGKIDAASLRQLEDREIAAHVSQLLSNNVQEITDGEFRREYFHLDFLKHISGISISKNTLEQKDGRAPPTLSVTGKLKHTHNIEVDNFKYLKSLVPQDAVKRIKITIPSPTMCHFRGGRAAISTQAYPDLDEFFADLAAVYRSEIDALYAAGCRYIQLDDTNLAYLTDATMRAQAEARGEDLSTLPHDYARLINASLATKPTDMVAAIHLCKGNFRSQFFAQGSDQGYNPIASVLFNELNVNAFFLEWEDERSGKDFSALTHLPENKLVVLGLVSSKFATLEDKQLLIHKLNDAAKHAKGGLNQLAISPQCGFSSTVHGNEITPQTQFDKLALCRDVAEHVWQDTV</sequence>
<dbReference type="GO" id="GO:0008270">
    <property type="term" value="F:zinc ion binding"/>
    <property type="evidence" value="ECO:0007669"/>
    <property type="project" value="InterPro"/>
</dbReference>
<dbReference type="InterPro" id="IPR038071">
    <property type="entry name" value="UROD/MetE-like_sf"/>
</dbReference>
<dbReference type="GO" id="GO:0009086">
    <property type="term" value="P:methionine biosynthetic process"/>
    <property type="evidence" value="ECO:0007669"/>
    <property type="project" value="InterPro"/>
</dbReference>
<dbReference type="GO" id="GO:0003871">
    <property type="term" value="F:5-methyltetrahydropteroyltriglutamate-homocysteine S-methyltransferase activity"/>
    <property type="evidence" value="ECO:0007669"/>
    <property type="project" value="InterPro"/>
</dbReference>
<dbReference type="PANTHER" id="PTHR43844:SF1">
    <property type="entry name" value="METHIONINE SYNTHASE"/>
    <property type="match status" value="1"/>
</dbReference>
<evidence type="ECO:0000313" key="3">
    <source>
        <dbReference type="Proteomes" id="UP000000561"/>
    </source>
</evidence>
<name>A0A0D1DV78_MYCMD</name>
<proteinExistence type="predicted"/>
<dbReference type="eggNOG" id="ENOG502QVN2">
    <property type="taxonomic scope" value="Eukaryota"/>
</dbReference>
<dbReference type="AlphaFoldDB" id="A0A0D1DV78"/>
<dbReference type="RefSeq" id="XP_011390631.1">
    <property type="nucleotide sequence ID" value="XM_011392329.1"/>
</dbReference>
<gene>
    <name evidence="2" type="ORF">UMAG_04134</name>
</gene>
<dbReference type="GeneID" id="23564402"/>
<dbReference type="InterPro" id="IPR002629">
    <property type="entry name" value="Met_Synth_C/arc"/>
</dbReference>
<dbReference type="EMBL" id="CM003151">
    <property type="protein sequence ID" value="KIS67631.1"/>
    <property type="molecule type" value="Genomic_DNA"/>
</dbReference>
<accession>A0A0D1DV78</accession>
<evidence type="ECO:0000313" key="2">
    <source>
        <dbReference type="EMBL" id="KIS67631.1"/>
    </source>
</evidence>
<dbReference type="NCBIfam" id="NF005085">
    <property type="entry name" value="PRK06520.1"/>
    <property type="match status" value="1"/>
</dbReference>
<dbReference type="SUPFAM" id="SSF51726">
    <property type="entry name" value="UROD/MetE-like"/>
    <property type="match status" value="1"/>
</dbReference>
<protein>
    <submittedName>
        <fullName evidence="2">Methionine synthase, vitamin-b12 independent</fullName>
    </submittedName>
</protein>
<feature type="domain" description="Cobalamin-independent methionine synthase MetE C-terminal/archaeal" evidence="1">
    <location>
        <begin position="29"/>
        <end position="364"/>
    </location>
</feature>
<dbReference type="Pfam" id="PF01717">
    <property type="entry name" value="Meth_synt_2"/>
    <property type="match status" value="1"/>
</dbReference>
<dbReference type="KEGG" id="uma:UMAG_04134"/>
<keyword evidence="3" id="KW-1185">Reference proteome</keyword>
<dbReference type="Proteomes" id="UP000000561">
    <property type="component" value="Chromosome 12"/>
</dbReference>
<organism evidence="2 3">
    <name type="scientific">Mycosarcoma maydis</name>
    <name type="common">Corn smut fungus</name>
    <name type="synonym">Ustilago maydis</name>
    <dbReference type="NCBI Taxonomy" id="5270"/>
    <lineage>
        <taxon>Eukaryota</taxon>
        <taxon>Fungi</taxon>
        <taxon>Dikarya</taxon>
        <taxon>Basidiomycota</taxon>
        <taxon>Ustilaginomycotina</taxon>
        <taxon>Ustilaginomycetes</taxon>
        <taxon>Ustilaginales</taxon>
        <taxon>Ustilaginaceae</taxon>
        <taxon>Mycosarcoma</taxon>
    </lineage>
</organism>
<dbReference type="CDD" id="cd03311">
    <property type="entry name" value="CIMS_C_terminal_like"/>
    <property type="match status" value="1"/>
</dbReference>
<evidence type="ECO:0000259" key="1">
    <source>
        <dbReference type="Pfam" id="PF01717"/>
    </source>
</evidence>
<dbReference type="OMA" id="HPMLEDY"/>